<evidence type="ECO:0000256" key="7">
    <source>
        <dbReference type="ARBA" id="ARBA00022801"/>
    </source>
</evidence>
<protein>
    <submittedName>
        <fullName evidence="14">Peptidase M50</fullName>
    </submittedName>
</protein>
<dbReference type="Pfam" id="PF00571">
    <property type="entry name" value="CBS"/>
    <property type="match status" value="2"/>
</dbReference>
<gene>
    <name evidence="14" type="ORF">CARN3_1068</name>
</gene>
<evidence type="ECO:0000256" key="5">
    <source>
        <dbReference type="ARBA" id="ARBA00022692"/>
    </source>
</evidence>
<evidence type="ECO:0000256" key="12">
    <source>
        <dbReference type="SAM" id="Phobius"/>
    </source>
</evidence>
<dbReference type="GO" id="GO:0006508">
    <property type="term" value="P:proteolysis"/>
    <property type="evidence" value="ECO:0007669"/>
    <property type="project" value="UniProtKB-KW"/>
</dbReference>
<dbReference type="PANTHER" id="PTHR39188">
    <property type="entry name" value="MEMBRANE-ASSOCIATED ZINC METALLOPROTEASE M50B"/>
    <property type="match status" value="1"/>
</dbReference>
<feature type="domain" description="CBS" evidence="13">
    <location>
        <begin position="320"/>
        <end position="379"/>
    </location>
</feature>
<feature type="transmembrane region" description="Helical" evidence="12">
    <location>
        <begin position="115"/>
        <end position="138"/>
    </location>
</feature>
<evidence type="ECO:0000256" key="10">
    <source>
        <dbReference type="ARBA" id="ARBA00023049"/>
    </source>
</evidence>
<keyword evidence="7" id="KW-0378">Hydrolase</keyword>
<comment type="similarity">
    <text evidence="3">Belongs to the peptidase M50B family.</text>
</comment>
<dbReference type="GO" id="GO:0008237">
    <property type="term" value="F:metallopeptidase activity"/>
    <property type="evidence" value="ECO:0007669"/>
    <property type="project" value="UniProtKB-KW"/>
</dbReference>
<dbReference type="InterPro" id="IPR008915">
    <property type="entry name" value="Peptidase_M50"/>
</dbReference>
<keyword evidence="8" id="KW-0862">Zinc</keyword>
<feature type="transmembrane region" description="Helical" evidence="12">
    <location>
        <begin position="26"/>
        <end position="47"/>
    </location>
</feature>
<dbReference type="InterPro" id="IPR000644">
    <property type="entry name" value="CBS_dom"/>
</dbReference>
<keyword evidence="9 12" id="KW-1133">Transmembrane helix</keyword>
<feature type="transmembrane region" description="Helical" evidence="12">
    <location>
        <begin position="158"/>
        <end position="180"/>
    </location>
</feature>
<evidence type="ECO:0000256" key="11">
    <source>
        <dbReference type="ARBA" id="ARBA00023136"/>
    </source>
</evidence>
<evidence type="ECO:0000256" key="3">
    <source>
        <dbReference type="ARBA" id="ARBA00007931"/>
    </source>
</evidence>
<dbReference type="GO" id="GO:0046872">
    <property type="term" value="F:metal ion binding"/>
    <property type="evidence" value="ECO:0007669"/>
    <property type="project" value="UniProtKB-KW"/>
</dbReference>
<feature type="transmembrane region" description="Helical" evidence="12">
    <location>
        <begin position="201"/>
        <end position="221"/>
    </location>
</feature>
<evidence type="ECO:0000256" key="8">
    <source>
        <dbReference type="ARBA" id="ARBA00022833"/>
    </source>
</evidence>
<evidence type="ECO:0000256" key="1">
    <source>
        <dbReference type="ARBA" id="ARBA00001947"/>
    </source>
</evidence>
<reference evidence="14" key="1">
    <citation type="submission" date="2009-10" db="EMBL/GenBank/DDBJ databases">
        <title>Diversity of trophic interactions inside an arsenic-rich microbial ecosystem.</title>
        <authorList>
            <person name="Bertin P.N."/>
            <person name="Heinrich-Salmeron A."/>
            <person name="Pelletier E."/>
            <person name="Goulhen-Chollet F."/>
            <person name="Arsene-Ploetze F."/>
            <person name="Gallien S."/>
            <person name="Calteau A."/>
            <person name="Vallenet D."/>
            <person name="Casiot C."/>
            <person name="Chane-Woon-Ming B."/>
            <person name="Giloteaux L."/>
            <person name="Barakat M."/>
            <person name="Bonnefoy V."/>
            <person name="Bruneel O."/>
            <person name="Chandler M."/>
            <person name="Cleiss J."/>
            <person name="Duran R."/>
            <person name="Elbaz-Poulichet F."/>
            <person name="Fonknechten N."/>
            <person name="Lauga B."/>
            <person name="Mornico D."/>
            <person name="Ortet P."/>
            <person name="Schaeffer C."/>
            <person name="Siguier P."/>
            <person name="Alexander Thil Smith A."/>
            <person name="Van Dorsselaer A."/>
            <person name="Weissenbach J."/>
            <person name="Medigue C."/>
            <person name="Le Paslier D."/>
        </authorList>
    </citation>
    <scope>NUCLEOTIDE SEQUENCE</scope>
</reference>
<evidence type="ECO:0000256" key="6">
    <source>
        <dbReference type="ARBA" id="ARBA00022723"/>
    </source>
</evidence>
<dbReference type="EMBL" id="CABN01000087">
    <property type="protein sequence ID" value="CBI00086.1"/>
    <property type="molecule type" value="Genomic_DNA"/>
</dbReference>
<dbReference type="PROSITE" id="PS51371">
    <property type="entry name" value="CBS"/>
    <property type="match status" value="2"/>
</dbReference>
<feature type="transmembrane region" description="Helical" evidence="12">
    <location>
        <begin position="54"/>
        <end position="71"/>
    </location>
</feature>
<dbReference type="SUPFAM" id="SSF54631">
    <property type="entry name" value="CBS-domain pair"/>
    <property type="match status" value="1"/>
</dbReference>
<evidence type="ECO:0000313" key="14">
    <source>
        <dbReference type="EMBL" id="CBI00086.1"/>
    </source>
</evidence>
<dbReference type="Gene3D" id="3.10.580.10">
    <property type="entry name" value="CBS-domain"/>
    <property type="match status" value="2"/>
</dbReference>
<organism evidence="14">
    <name type="scientific">mine drainage metagenome</name>
    <dbReference type="NCBI Taxonomy" id="410659"/>
    <lineage>
        <taxon>unclassified sequences</taxon>
        <taxon>metagenomes</taxon>
        <taxon>ecological metagenomes</taxon>
    </lineage>
</organism>
<evidence type="ECO:0000256" key="9">
    <source>
        <dbReference type="ARBA" id="ARBA00022989"/>
    </source>
</evidence>
<keyword evidence="11 12" id="KW-0472">Membrane</keyword>
<dbReference type="InterPro" id="IPR046342">
    <property type="entry name" value="CBS_dom_sf"/>
</dbReference>
<dbReference type="PANTHER" id="PTHR39188:SF3">
    <property type="entry name" value="STAGE IV SPORULATION PROTEIN FB"/>
    <property type="match status" value="1"/>
</dbReference>
<sequence length="386" mass="41999">MIALRIARYGSTMVLMRGWSLPLGRWVGVEIRIHTLFVMLAVVCMLYSQSMGRSIAAGLALWMLIVAAVAVRETARFMVAAWFGLRLRAVLLLPIGGMVAFATPESQEQANSGKAQFALAVAGPAANLATALLLASIITGTSGGFPLFATPLITPLALLRSAVWLQAFLGVFHLIPAYPLDAGRLFRSVFTQSNGNPNASRVLNAIGQVVALAAIFVGFYLHDPILSSAGFFIFIGSQIEDQGVLFQSVVDTVQMREVMLTDFTTLSPSDTLVDALRRCIHSLQEDFPVVRGTQLVGIVNRQRIVETLRLDGNGYIQGVMTRNFQVAHPEDTLGVIIRRITAGRGLTLIPVAEGERIVGMVSVQNLMTSMSLLSEQRKLERMETER</sequence>
<keyword evidence="4" id="KW-0645">Protease</keyword>
<keyword evidence="5 12" id="KW-0812">Transmembrane</keyword>
<feature type="domain" description="CBS" evidence="13">
    <location>
        <begin position="259"/>
        <end position="316"/>
    </location>
</feature>
<dbReference type="GO" id="GO:0016020">
    <property type="term" value="C:membrane"/>
    <property type="evidence" value="ECO:0007669"/>
    <property type="project" value="UniProtKB-SubCell"/>
</dbReference>
<accession>E6PYS7</accession>
<evidence type="ECO:0000259" key="13">
    <source>
        <dbReference type="PROSITE" id="PS51371"/>
    </source>
</evidence>
<dbReference type="AlphaFoldDB" id="E6PYS7"/>
<comment type="cofactor">
    <cofactor evidence="1">
        <name>Zn(2+)</name>
        <dbReference type="ChEBI" id="CHEBI:29105"/>
    </cofactor>
</comment>
<comment type="caution">
    <text evidence="14">The sequence shown here is derived from an EMBL/GenBank/DDBJ whole genome shotgun (WGS) entry which is preliminary data.</text>
</comment>
<keyword evidence="6" id="KW-0479">Metal-binding</keyword>
<dbReference type="CDD" id="cd02205">
    <property type="entry name" value="CBS_pair_SF"/>
    <property type="match status" value="1"/>
</dbReference>
<dbReference type="Pfam" id="PF02163">
    <property type="entry name" value="Peptidase_M50"/>
    <property type="match status" value="1"/>
</dbReference>
<comment type="subcellular location">
    <subcellularLocation>
        <location evidence="2">Membrane</location>
        <topology evidence="2">Multi-pass membrane protein</topology>
    </subcellularLocation>
</comment>
<keyword evidence="10" id="KW-0482">Metalloprotease</keyword>
<evidence type="ECO:0000256" key="2">
    <source>
        <dbReference type="ARBA" id="ARBA00004141"/>
    </source>
</evidence>
<evidence type="ECO:0000256" key="4">
    <source>
        <dbReference type="ARBA" id="ARBA00022670"/>
    </source>
</evidence>
<name>E6PYS7_9ZZZZ</name>
<proteinExistence type="inferred from homology"/>